<keyword evidence="3" id="KW-0808">Transferase</keyword>
<keyword evidence="4 7" id="KW-0418">Kinase</keyword>
<evidence type="ECO:0000256" key="3">
    <source>
        <dbReference type="ARBA" id="ARBA00022679"/>
    </source>
</evidence>
<dbReference type="InterPro" id="IPR008144">
    <property type="entry name" value="Guanylate_kin-like_dom"/>
</dbReference>
<comment type="catalytic activity">
    <reaction evidence="5">
        <text>GMP + ATP = GDP + ADP</text>
        <dbReference type="Rhea" id="RHEA:20780"/>
        <dbReference type="ChEBI" id="CHEBI:30616"/>
        <dbReference type="ChEBI" id="CHEBI:58115"/>
        <dbReference type="ChEBI" id="CHEBI:58189"/>
        <dbReference type="ChEBI" id="CHEBI:456216"/>
        <dbReference type="EC" id="2.7.4.8"/>
    </reaction>
</comment>
<dbReference type="GO" id="GO:0004385">
    <property type="term" value="F:GMP kinase activity"/>
    <property type="evidence" value="ECO:0007669"/>
    <property type="project" value="UniProtKB-EC"/>
</dbReference>
<evidence type="ECO:0000259" key="6">
    <source>
        <dbReference type="PROSITE" id="PS50052"/>
    </source>
</evidence>
<reference evidence="7" key="1">
    <citation type="journal article" date="2021" name="PeerJ">
        <title>Extensive microbial diversity within the chicken gut microbiome revealed by metagenomics and culture.</title>
        <authorList>
            <person name="Gilroy R."/>
            <person name="Ravi A."/>
            <person name="Getino M."/>
            <person name="Pursley I."/>
            <person name="Horton D.L."/>
            <person name="Alikhan N.F."/>
            <person name="Baker D."/>
            <person name="Gharbi K."/>
            <person name="Hall N."/>
            <person name="Watson M."/>
            <person name="Adriaenssens E.M."/>
            <person name="Foster-Nyarko E."/>
            <person name="Jarju S."/>
            <person name="Secka A."/>
            <person name="Antonio M."/>
            <person name="Oren A."/>
            <person name="Chaudhuri R.R."/>
            <person name="La Ragione R."/>
            <person name="Hildebrand F."/>
            <person name="Pallen M.J."/>
        </authorList>
    </citation>
    <scope>NUCLEOTIDE SEQUENCE</scope>
    <source>
        <strain evidence="7">CHK178-16964</strain>
    </source>
</reference>
<protein>
    <submittedName>
        <fullName evidence="7">Guanylate kinase</fullName>
    </submittedName>
</protein>
<dbReference type="PROSITE" id="PS50052">
    <property type="entry name" value="GUANYLATE_KINASE_2"/>
    <property type="match status" value="1"/>
</dbReference>
<feature type="domain" description="Guanylate kinase-like" evidence="6">
    <location>
        <begin position="2"/>
        <end position="191"/>
    </location>
</feature>
<evidence type="ECO:0000256" key="4">
    <source>
        <dbReference type="ARBA" id="ARBA00022777"/>
    </source>
</evidence>
<dbReference type="PANTHER" id="PTHR23117:SF13">
    <property type="entry name" value="GUANYLATE KINASE"/>
    <property type="match status" value="1"/>
</dbReference>
<evidence type="ECO:0000313" key="8">
    <source>
        <dbReference type="Proteomes" id="UP000823900"/>
    </source>
</evidence>
<dbReference type="Proteomes" id="UP000823900">
    <property type="component" value="Unassembled WGS sequence"/>
</dbReference>
<dbReference type="InterPro" id="IPR008145">
    <property type="entry name" value="GK/Ca_channel_bsu"/>
</dbReference>
<dbReference type="EMBL" id="DWZA01000052">
    <property type="protein sequence ID" value="HJA71068.1"/>
    <property type="molecule type" value="Genomic_DNA"/>
</dbReference>
<dbReference type="PROSITE" id="PS00856">
    <property type="entry name" value="GUANYLATE_KINASE_1"/>
    <property type="match status" value="1"/>
</dbReference>
<dbReference type="InterPro" id="IPR020590">
    <property type="entry name" value="Guanylate_kinase_CS"/>
</dbReference>
<comment type="similarity">
    <text evidence="2">Belongs to the guanylate kinase family.</text>
</comment>
<organism evidence="7 8">
    <name type="scientific">Candidatus Lachnoclostridium stercoravium</name>
    <dbReference type="NCBI Taxonomy" id="2838633"/>
    <lineage>
        <taxon>Bacteria</taxon>
        <taxon>Bacillati</taxon>
        <taxon>Bacillota</taxon>
        <taxon>Clostridia</taxon>
        <taxon>Lachnospirales</taxon>
        <taxon>Lachnospiraceae</taxon>
    </lineage>
</organism>
<evidence type="ECO:0000256" key="2">
    <source>
        <dbReference type="ARBA" id="ARBA00005790"/>
    </source>
</evidence>
<proteinExistence type="inferred from homology"/>
<dbReference type="AlphaFoldDB" id="A0A9D2HIX1"/>
<reference evidence="7" key="2">
    <citation type="submission" date="2021-04" db="EMBL/GenBank/DDBJ databases">
        <authorList>
            <person name="Gilroy R."/>
        </authorList>
    </citation>
    <scope>NUCLEOTIDE SEQUENCE</scope>
    <source>
        <strain evidence="7">CHK178-16964</strain>
    </source>
</reference>
<gene>
    <name evidence="7" type="ORF">IAA07_05725</name>
</gene>
<dbReference type="Gene3D" id="3.40.50.300">
    <property type="entry name" value="P-loop containing nucleotide triphosphate hydrolases"/>
    <property type="match status" value="1"/>
</dbReference>
<dbReference type="SMART" id="SM00072">
    <property type="entry name" value="GuKc"/>
    <property type="match status" value="1"/>
</dbReference>
<dbReference type="GO" id="GO:0005829">
    <property type="term" value="C:cytosol"/>
    <property type="evidence" value="ECO:0007669"/>
    <property type="project" value="TreeGrafter"/>
</dbReference>
<accession>A0A9D2HIX1</accession>
<evidence type="ECO:0000256" key="5">
    <source>
        <dbReference type="ARBA" id="ARBA00048594"/>
    </source>
</evidence>
<evidence type="ECO:0000313" key="7">
    <source>
        <dbReference type="EMBL" id="HJA71068.1"/>
    </source>
</evidence>
<dbReference type="SUPFAM" id="SSF52540">
    <property type="entry name" value="P-loop containing nucleoside triphosphate hydrolases"/>
    <property type="match status" value="1"/>
</dbReference>
<name>A0A9D2HIX1_9FIRM</name>
<comment type="caution">
    <text evidence="7">The sequence shown here is derived from an EMBL/GenBank/DDBJ whole genome shotgun (WGS) entry which is preliminary data.</text>
</comment>
<sequence>MGKIFYIMGKSASGKDTIYKKILEDMPELKTVVIYTTRPIRDGEKEGVEYYFTDERKLKEFQKAGKVIESRTYQTVYGPWIYCTVDDGQFELDRYDYLMIGTLESYGNIRRYFGGETVVPVYVFVDDGIRLSRALEREKAQTSPKYAEMCRRFLADEEDFKEENLEKYGIDQKFENNDLHKCIEQIEGMILAASNS</sequence>
<dbReference type="InterPro" id="IPR027417">
    <property type="entry name" value="P-loop_NTPase"/>
</dbReference>
<dbReference type="Pfam" id="PF00625">
    <property type="entry name" value="Guanylate_kin"/>
    <property type="match status" value="1"/>
</dbReference>
<comment type="function">
    <text evidence="1">Essential for recycling GMP and indirectly, cGMP.</text>
</comment>
<evidence type="ECO:0000256" key="1">
    <source>
        <dbReference type="ARBA" id="ARBA00003531"/>
    </source>
</evidence>
<dbReference type="PANTHER" id="PTHR23117">
    <property type="entry name" value="GUANYLATE KINASE-RELATED"/>
    <property type="match status" value="1"/>
</dbReference>